<dbReference type="Proteomes" id="UP000019377">
    <property type="component" value="Unassembled WGS sequence"/>
</dbReference>
<gene>
    <name evidence="2" type="ORF">PSEUBRA_SCAF8g02213</name>
</gene>
<evidence type="ECO:0000313" key="3">
    <source>
        <dbReference type="Proteomes" id="UP000019377"/>
    </source>
</evidence>
<evidence type="ECO:0000259" key="1">
    <source>
        <dbReference type="PROSITE" id="PS51186"/>
    </source>
</evidence>
<dbReference type="PROSITE" id="PS51186">
    <property type="entry name" value="GNAT"/>
    <property type="match status" value="1"/>
</dbReference>
<organism evidence="2 3">
    <name type="scientific">Kalmanozyma brasiliensis (strain GHG001)</name>
    <name type="common">Yeast</name>
    <name type="synonym">Pseudozyma brasiliensis</name>
    <dbReference type="NCBI Taxonomy" id="1365824"/>
    <lineage>
        <taxon>Eukaryota</taxon>
        <taxon>Fungi</taxon>
        <taxon>Dikarya</taxon>
        <taxon>Basidiomycota</taxon>
        <taxon>Ustilaginomycotina</taxon>
        <taxon>Ustilaginomycetes</taxon>
        <taxon>Ustilaginales</taxon>
        <taxon>Ustilaginaceae</taxon>
        <taxon>Kalmanozyma</taxon>
    </lineage>
</organism>
<dbReference type="GO" id="GO:0016747">
    <property type="term" value="F:acyltransferase activity, transferring groups other than amino-acyl groups"/>
    <property type="evidence" value="ECO:0007669"/>
    <property type="project" value="InterPro"/>
</dbReference>
<dbReference type="PANTHER" id="PTHR42791:SF16">
    <property type="entry name" value="N-ACETYLTRANSFERASE DOMAIN-CONTAINING PROTEIN"/>
    <property type="match status" value="1"/>
</dbReference>
<dbReference type="OrthoDB" id="2896281at2759"/>
<dbReference type="HOGENOM" id="CLU_115521_0_0_1"/>
<reference evidence="3" key="1">
    <citation type="journal article" date="2013" name="Genome Announc.">
        <title>Draft genome sequence of Pseudozyma brasiliensis sp. nov. strain GHG001, a high producer of endo-1,4-xylanase isolated from an insect pest of sugarcane.</title>
        <authorList>
            <person name="Oliveira J.V.D.C."/>
            <person name="dos Santos R.A.C."/>
            <person name="Borges T.A."/>
            <person name="Riano-Pachon D.M."/>
            <person name="Goldman G.H."/>
        </authorList>
    </citation>
    <scope>NUCLEOTIDE SEQUENCE [LARGE SCALE GENOMIC DNA]</scope>
    <source>
        <strain evidence="3">GHG001</strain>
    </source>
</reference>
<feature type="domain" description="N-acetyltransferase" evidence="1">
    <location>
        <begin position="83"/>
        <end position="242"/>
    </location>
</feature>
<dbReference type="Pfam" id="PF13673">
    <property type="entry name" value="Acetyltransf_10"/>
    <property type="match status" value="1"/>
</dbReference>
<dbReference type="InterPro" id="IPR016181">
    <property type="entry name" value="Acyl_CoA_acyltransferase"/>
</dbReference>
<name>V5ESG5_KALBG</name>
<dbReference type="CDD" id="cd04301">
    <property type="entry name" value="NAT_SF"/>
    <property type="match status" value="1"/>
</dbReference>
<dbReference type="Gene3D" id="3.40.630.30">
    <property type="match status" value="1"/>
</dbReference>
<dbReference type="SUPFAM" id="SSF55729">
    <property type="entry name" value="Acyl-CoA N-acyltransferases (Nat)"/>
    <property type="match status" value="1"/>
</dbReference>
<dbReference type="AlphaFoldDB" id="V5ESG5"/>
<dbReference type="RefSeq" id="XP_016289843.1">
    <property type="nucleotide sequence ID" value="XM_016439506.1"/>
</dbReference>
<evidence type="ECO:0000313" key="2">
    <source>
        <dbReference type="EMBL" id="EST04854.1"/>
    </source>
</evidence>
<dbReference type="PANTHER" id="PTHR42791">
    <property type="entry name" value="GNAT FAMILY ACETYLTRANSFERASE"/>
    <property type="match status" value="1"/>
</dbReference>
<keyword evidence="3" id="KW-1185">Reference proteome</keyword>
<dbReference type="EMBL" id="KI545894">
    <property type="protein sequence ID" value="EST04854.1"/>
    <property type="molecule type" value="Genomic_DNA"/>
</dbReference>
<dbReference type="InterPro" id="IPR052523">
    <property type="entry name" value="Trichothecene_AcTrans"/>
</dbReference>
<dbReference type="GeneID" id="27422218"/>
<proteinExistence type="predicted"/>
<protein>
    <recommendedName>
        <fullName evidence="1">N-acetyltransferase domain-containing protein</fullName>
    </recommendedName>
</protein>
<dbReference type="eggNOG" id="ENOG502SC13">
    <property type="taxonomic scope" value="Eukaryota"/>
</dbReference>
<dbReference type="InterPro" id="IPR000182">
    <property type="entry name" value="GNAT_dom"/>
</dbReference>
<dbReference type="STRING" id="1365824.V5ESG5"/>
<accession>V5ESG5</accession>
<sequence>MTTDSTPQRFVTRLTRQSEIPDMARIQYDAFNDPHSTMPDELPQIAALDVDPTVGRPPTRDESIAKTIQRFEAVWAKNKYTIVGVYLLPPTANDVDIGEGSDTDSSSLPEGSVLVGQATWQRLDEHSPLDAPEMEEQEKKEPVLIHRFMAQIHRTRETLMKGKTYWFLKVLTIDPKFQRKGLGTLLVKWGTKRADREGVNAWLESSPMGKGAYLKAGFRVLGMDRVDEPRAKKGYLEWPYMIHEPTQ</sequence>